<sequence>MKHLEFKEKYKKPLLSGKKRATIRTVTNLKPGDVVFVHCGGKIIGEAEIESVEEKSAEELTEDDARADGFASLRELKRELGRLYGDADKFYVIRFRLRPFDSGVSPHEMYYGSADADLVEIAKNALEKLELSDEERKILELFLETGSIKKTAIRLGGMRKRKIVRDVLRKCFSELKSMEA</sequence>
<dbReference type="Gene3D" id="2.30.130.30">
    <property type="entry name" value="Hypothetical protein"/>
    <property type="match status" value="1"/>
</dbReference>
<dbReference type="SMART" id="SM01022">
    <property type="entry name" value="ASCH"/>
    <property type="match status" value="1"/>
</dbReference>
<name>F2KR86_ARCVS</name>
<dbReference type="CDD" id="cd06552">
    <property type="entry name" value="ASCH_yqfb_like"/>
    <property type="match status" value="1"/>
</dbReference>
<organism evidence="2 3">
    <name type="scientific">Archaeoglobus veneficus (strain DSM 11195 / SNP6)</name>
    <dbReference type="NCBI Taxonomy" id="693661"/>
    <lineage>
        <taxon>Archaea</taxon>
        <taxon>Methanobacteriati</taxon>
        <taxon>Methanobacteriota</taxon>
        <taxon>Archaeoglobi</taxon>
        <taxon>Archaeoglobales</taxon>
        <taxon>Archaeoglobaceae</taxon>
        <taxon>Archaeoglobus</taxon>
    </lineage>
</organism>
<evidence type="ECO:0000313" key="2">
    <source>
        <dbReference type="EMBL" id="AEA46723.1"/>
    </source>
</evidence>
<dbReference type="KEGG" id="ave:Arcve_0704"/>
<dbReference type="PANTHER" id="PTHR42250">
    <property type="entry name" value="ASCH DOMAIN-CONTAINING PROTEIN"/>
    <property type="match status" value="1"/>
</dbReference>
<dbReference type="GeneID" id="10393803"/>
<dbReference type="SUPFAM" id="SSF88697">
    <property type="entry name" value="PUA domain-like"/>
    <property type="match status" value="1"/>
</dbReference>
<dbReference type="AlphaFoldDB" id="F2KR86"/>
<accession>F2KR86</accession>
<proteinExistence type="predicted"/>
<dbReference type="InterPro" id="IPR015947">
    <property type="entry name" value="PUA-like_sf"/>
</dbReference>
<reference evidence="2 3" key="1">
    <citation type="submission" date="2011-03" db="EMBL/GenBank/DDBJ databases">
        <title>The complete genome of Archaeoglobus veneficus SNP6.</title>
        <authorList>
            <consortium name="US DOE Joint Genome Institute (JGI-PGF)"/>
            <person name="Lucas S."/>
            <person name="Copeland A."/>
            <person name="Lapidus A."/>
            <person name="Bruce D."/>
            <person name="Goodwin L."/>
            <person name="Pitluck S."/>
            <person name="Kyrpides N."/>
            <person name="Mavromatis K."/>
            <person name="Pagani I."/>
            <person name="Ivanova N."/>
            <person name="Mikhailova N."/>
            <person name="Lu M."/>
            <person name="Detter J.C."/>
            <person name="Tapia R."/>
            <person name="Han C."/>
            <person name="Land M."/>
            <person name="Hauser L."/>
            <person name="Markowitz V."/>
            <person name="Cheng J.-F."/>
            <person name="Hugenholtz P."/>
            <person name="Woyke T."/>
            <person name="Wu D."/>
            <person name="Spring S."/>
            <person name="Brambilla E."/>
            <person name="Klenk H.-P."/>
            <person name="Eisen J.A."/>
        </authorList>
    </citation>
    <scope>NUCLEOTIDE SEQUENCE [LARGE SCALE GENOMIC DNA]</scope>
    <source>
        <strain>SNP6</strain>
    </source>
</reference>
<evidence type="ECO:0000313" key="3">
    <source>
        <dbReference type="Proteomes" id="UP000008136"/>
    </source>
</evidence>
<dbReference type="Proteomes" id="UP000008136">
    <property type="component" value="Chromosome"/>
</dbReference>
<dbReference type="HOGENOM" id="CLU_117042_0_0_2"/>
<feature type="domain" description="ASCH" evidence="1">
    <location>
        <begin position="4"/>
        <end position="98"/>
    </location>
</feature>
<dbReference type="RefSeq" id="WP_013683395.1">
    <property type="nucleotide sequence ID" value="NC_015320.1"/>
</dbReference>
<gene>
    <name evidence="2" type="ordered locus">Arcve_0704</name>
</gene>
<dbReference type="InterPro" id="IPR007374">
    <property type="entry name" value="ASCH_domain"/>
</dbReference>
<protein>
    <submittedName>
        <fullName evidence="2">ASCH domain protein</fullName>
    </submittedName>
</protein>
<dbReference type="OrthoDB" id="84912at2157"/>
<dbReference type="Pfam" id="PF04266">
    <property type="entry name" value="ASCH"/>
    <property type="match status" value="1"/>
</dbReference>
<dbReference type="EMBL" id="CP002588">
    <property type="protein sequence ID" value="AEA46723.1"/>
    <property type="molecule type" value="Genomic_DNA"/>
</dbReference>
<keyword evidence="3" id="KW-1185">Reference proteome</keyword>
<evidence type="ECO:0000259" key="1">
    <source>
        <dbReference type="SMART" id="SM01022"/>
    </source>
</evidence>
<dbReference type="eggNOG" id="arCOG00398">
    <property type="taxonomic scope" value="Archaea"/>
</dbReference>
<dbReference type="STRING" id="693661.Arcve_0704"/>
<dbReference type="PANTHER" id="PTHR42250:SF1">
    <property type="entry name" value="ASCH DOMAIN-CONTAINING PROTEIN"/>
    <property type="match status" value="1"/>
</dbReference>